<gene>
    <name evidence="2" type="ORF">TIFTF001_018866</name>
</gene>
<proteinExistence type="predicted"/>
<protein>
    <submittedName>
        <fullName evidence="2">Uncharacterized protein</fullName>
    </submittedName>
</protein>
<sequence length="101" mass="11614">MESSQIKSSVKPLFQDEYGKSSRGFKEAYKEDVFEDKSTGRLGYKKEKKYTRTAKYDDKEQGYTLEYESQLKFKHVAYPTSTTKNVKGGSSSGSNKSIDYY</sequence>
<dbReference type="EMBL" id="BTGU01000031">
    <property type="protein sequence ID" value="GMN49704.1"/>
    <property type="molecule type" value="Genomic_DNA"/>
</dbReference>
<dbReference type="Proteomes" id="UP001187192">
    <property type="component" value="Unassembled WGS sequence"/>
</dbReference>
<dbReference type="AlphaFoldDB" id="A0AA88DJA9"/>
<comment type="caution">
    <text evidence="2">The sequence shown here is derived from an EMBL/GenBank/DDBJ whole genome shotgun (WGS) entry which is preliminary data.</text>
</comment>
<organism evidence="2 3">
    <name type="scientific">Ficus carica</name>
    <name type="common">Common fig</name>
    <dbReference type="NCBI Taxonomy" id="3494"/>
    <lineage>
        <taxon>Eukaryota</taxon>
        <taxon>Viridiplantae</taxon>
        <taxon>Streptophyta</taxon>
        <taxon>Embryophyta</taxon>
        <taxon>Tracheophyta</taxon>
        <taxon>Spermatophyta</taxon>
        <taxon>Magnoliopsida</taxon>
        <taxon>eudicotyledons</taxon>
        <taxon>Gunneridae</taxon>
        <taxon>Pentapetalae</taxon>
        <taxon>rosids</taxon>
        <taxon>fabids</taxon>
        <taxon>Rosales</taxon>
        <taxon>Moraceae</taxon>
        <taxon>Ficeae</taxon>
        <taxon>Ficus</taxon>
    </lineage>
</organism>
<evidence type="ECO:0000313" key="2">
    <source>
        <dbReference type="EMBL" id="GMN49704.1"/>
    </source>
</evidence>
<feature type="region of interest" description="Disordered" evidence="1">
    <location>
        <begin position="81"/>
        <end position="101"/>
    </location>
</feature>
<reference evidence="2" key="1">
    <citation type="submission" date="2023-07" db="EMBL/GenBank/DDBJ databases">
        <title>draft genome sequence of fig (Ficus carica).</title>
        <authorList>
            <person name="Takahashi T."/>
            <person name="Nishimura K."/>
        </authorList>
    </citation>
    <scope>NUCLEOTIDE SEQUENCE</scope>
</reference>
<evidence type="ECO:0000256" key="1">
    <source>
        <dbReference type="SAM" id="MobiDB-lite"/>
    </source>
</evidence>
<keyword evidence="3" id="KW-1185">Reference proteome</keyword>
<evidence type="ECO:0000313" key="3">
    <source>
        <dbReference type="Proteomes" id="UP001187192"/>
    </source>
</evidence>
<name>A0AA88DJA9_FICCA</name>
<accession>A0AA88DJA9</accession>